<evidence type="ECO:0000256" key="1">
    <source>
        <dbReference type="SAM" id="SignalP"/>
    </source>
</evidence>
<evidence type="ECO:0000313" key="3">
    <source>
        <dbReference type="Proteomes" id="UP001243717"/>
    </source>
</evidence>
<feature type="signal peptide" evidence="1">
    <location>
        <begin position="1"/>
        <end position="29"/>
    </location>
</feature>
<organism evidence="2 3">
    <name type="scientific">Thalassobacterium sedimentorum</name>
    <dbReference type="NCBI Taxonomy" id="3041258"/>
    <lineage>
        <taxon>Bacteria</taxon>
        <taxon>Pseudomonadati</taxon>
        <taxon>Verrucomicrobiota</taxon>
        <taxon>Opitutia</taxon>
        <taxon>Puniceicoccales</taxon>
        <taxon>Coraliomargaritaceae</taxon>
        <taxon>Thalassobacterium</taxon>
    </lineage>
</organism>
<gene>
    <name evidence="2" type="ORF">QEH59_03090</name>
</gene>
<dbReference type="Proteomes" id="UP001243717">
    <property type="component" value="Unassembled WGS sequence"/>
</dbReference>
<dbReference type="EMBL" id="JARXIC010000003">
    <property type="protein sequence ID" value="MDQ8193393.1"/>
    <property type="molecule type" value="Genomic_DNA"/>
</dbReference>
<proteinExistence type="predicted"/>
<name>A0ABU1AF72_9BACT</name>
<keyword evidence="1" id="KW-0732">Signal</keyword>
<reference evidence="2 3" key="1">
    <citation type="submission" date="2023-04" db="EMBL/GenBank/DDBJ databases">
        <title>A novel bacteria isolated from coastal sediment.</title>
        <authorList>
            <person name="Liu X.-J."/>
            <person name="Du Z.-J."/>
        </authorList>
    </citation>
    <scope>NUCLEOTIDE SEQUENCE [LARGE SCALE GENOMIC DNA]</scope>
    <source>
        <strain evidence="2 3">SDUM461004</strain>
    </source>
</reference>
<feature type="chain" id="PRO_5047060378" evidence="1">
    <location>
        <begin position="30"/>
        <end position="259"/>
    </location>
</feature>
<evidence type="ECO:0000313" key="2">
    <source>
        <dbReference type="EMBL" id="MDQ8193393.1"/>
    </source>
</evidence>
<comment type="caution">
    <text evidence="2">The sequence shown here is derived from an EMBL/GenBank/DDBJ whole genome shotgun (WGS) entry which is preliminary data.</text>
</comment>
<sequence>MHQTIRLPRCAGVATASLACLFAFTSASGSVPSETRDVLQEWVKVKALISQEREEWATEKALIADTIELLNAEKEMLAETIDSRKDAAEAAANERTELSLKKESLDADAATLGEVLTGYESEMTAWVPSLPALLQEELAPLIRRLPTEENASSNAGIGRRLQSVVGILSQVDKFNSSVTYRKELRDSGEATKETDTLYFGLAYAVYSDAEGSSAGYGKPGPEGWTWEAAPEAAADIKELIAVYKNETPAKYVSIPLSIQ</sequence>
<dbReference type="InterPro" id="IPR016866">
    <property type="entry name" value="UCP028069"/>
</dbReference>
<accession>A0ABU1AF72</accession>
<protein>
    <submittedName>
        <fullName evidence="2">DUF3450 family protein</fullName>
    </submittedName>
</protein>
<dbReference type="PROSITE" id="PS51257">
    <property type="entry name" value="PROKAR_LIPOPROTEIN"/>
    <property type="match status" value="1"/>
</dbReference>
<dbReference type="Pfam" id="PF11932">
    <property type="entry name" value="DUF3450"/>
    <property type="match status" value="1"/>
</dbReference>
<keyword evidence="3" id="KW-1185">Reference proteome</keyword>